<feature type="domain" description="Tellurite resistance methyltransferase TehB-like" evidence="1">
    <location>
        <begin position="45"/>
        <end position="192"/>
    </location>
</feature>
<evidence type="ECO:0000313" key="2">
    <source>
        <dbReference type="EMBL" id="AFM23956.1"/>
    </source>
</evidence>
<dbReference type="EMBL" id="CP003360">
    <property type="protein sequence ID" value="AFM23956.1"/>
    <property type="molecule type" value="Genomic_DNA"/>
</dbReference>
<dbReference type="STRING" id="706587.Desti_1243"/>
<dbReference type="InterPro" id="IPR015985">
    <property type="entry name" value="TehB-like_dom"/>
</dbReference>
<name>I4C315_DESTA</name>
<evidence type="ECO:0000259" key="1">
    <source>
        <dbReference type="Pfam" id="PF03848"/>
    </source>
</evidence>
<dbReference type="AlphaFoldDB" id="I4C315"/>
<dbReference type="Pfam" id="PF03848">
    <property type="entry name" value="TehB"/>
    <property type="match status" value="1"/>
</dbReference>
<dbReference type="CDD" id="cd02440">
    <property type="entry name" value="AdoMet_MTases"/>
    <property type="match status" value="1"/>
</dbReference>
<keyword evidence="3" id="KW-1185">Reference proteome</keyword>
<organism evidence="2 3">
    <name type="scientific">Desulfomonile tiedjei (strain ATCC 49306 / DSM 6799 / DCB-1)</name>
    <dbReference type="NCBI Taxonomy" id="706587"/>
    <lineage>
        <taxon>Bacteria</taxon>
        <taxon>Pseudomonadati</taxon>
        <taxon>Thermodesulfobacteriota</taxon>
        <taxon>Desulfomonilia</taxon>
        <taxon>Desulfomonilales</taxon>
        <taxon>Desulfomonilaceae</taxon>
        <taxon>Desulfomonile</taxon>
    </lineage>
</organism>
<dbReference type="KEGG" id="dti:Desti_1243"/>
<dbReference type="SUPFAM" id="SSF53335">
    <property type="entry name" value="S-adenosyl-L-methionine-dependent methyltransferases"/>
    <property type="match status" value="1"/>
</dbReference>
<dbReference type="Proteomes" id="UP000006055">
    <property type="component" value="Chromosome"/>
</dbReference>
<accession>I4C315</accession>
<proteinExistence type="predicted"/>
<reference evidence="3" key="1">
    <citation type="submission" date="2012-06" db="EMBL/GenBank/DDBJ databases">
        <title>Complete sequence of chromosome of Desulfomonile tiedjei DSM 6799.</title>
        <authorList>
            <person name="Lucas S."/>
            <person name="Copeland A."/>
            <person name="Lapidus A."/>
            <person name="Glavina del Rio T."/>
            <person name="Dalin E."/>
            <person name="Tice H."/>
            <person name="Bruce D."/>
            <person name="Goodwin L."/>
            <person name="Pitluck S."/>
            <person name="Peters L."/>
            <person name="Ovchinnikova G."/>
            <person name="Zeytun A."/>
            <person name="Lu M."/>
            <person name="Kyrpides N."/>
            <person name="Mavromatis K."/>
            <person name="Ivanova N."/>
            <person name="Brettin T."/>
            <person name="Detter J.C."/>
            <person name="Han C."/>
            <person name="Larimer F."/>
            <person name="Land M."/>
            <person name="Hauser L."/>
            <person name="Markowitz V."/>
            <person name="Cheng J.-F."/>
            <person name="Hugenholtz P."/>
            <person name="Woyke T."/>
            <person name="Wu D."/>
            <person name="Spring S."/>
            <person name="Schroeder M."/>
            <person name="Brambilla E."/>
            <person name="Klenk H.-P."/>
            <person name="Eisen J.A."/>
        </authorList>
    </citation>
    <scope>NUCLEOTIDE SEQUENCE [LARGE SCALE GENOMIC DNA]</scope>
    <source>
        <strain evidence="3">ATCC 49306 / DSM 6799 / DCB-1</strain>
    </source>
</reference>
<protein>
    <submittedName>
        <fullName evidence="2">Tellurite resistance protein TehB</fullName>
    </submittedName>
</protein>
<dbReference type="OrthoDB" id="5298787at2"/>
<dbReference type="InterPro" id="IPR029063">
    <property type="entry name" value="SAM-dependent_MTases_sf"/>
</dbReference>
<sequence>MALIIKANRCQTPLETVMFALKSDQEKWNRRYEREHHINAPDEFLVTHASILRTGLALDLACGLGGNSIFLAECSYTVHAVDISHQALLKLHREAVLRNLAIQPIVADLDYFSLPLQNYDLIIVFYFFSRDLMPSIVAALKDNGLLFYATYNTRHVSVRPGFNKDYLIQPDELVQYFSGFDILVHEPDAGENRNISRVLARKESR</sequence>
<dbReference type="RefSeq" id="WP_014809108.1">
    <property type="nucleotide sequence ID" value="NC_018025.1"/>
</dbReference>
<evidence type="ECO:0000313" key="3">
    <source>
        <dbReference type="Proteomes" id="UP000006055"/>
    </source>
</evidence>
<dbReference type="Gene3D" id="3.40.50.150">
    <property type="entry name" value="Vaccinia Virus protein VP39"/>
    <property type="match status" value="1"/>
</dbReference>
<dbReference type="HOGENOM" id="CLU_056435_5_3_7"/>
<dbReference type="eggNOG" id="COG0500">
    <property type="taxonomic scope" value="Bacteria"/>
</dbReference>
<gene>
    <name evidence="2" type="ordered locus">Desti_1243</name>
</gene>